<reference evidence="2" key="1">
    <citation type="submission" date="2018-03" db="EMBL/GenBank/DDBJ databases">
        <title>The relapsing fever spirochete Borrelia turicatae persists in the highly oxidative environment of its soft-bodied tick vector.</title>
        <authorList>
            <person name="Bourret T.J."/>
            <person name="Boyle W.K."/>
            <person name="Valenzuela J.G."/>
            <person name="Oliveira F."/>
            <person name="Lopez J.E."/>
        </authorList>
    </citation>
    <scope>NUCLEOTIDE SEQUENCE</scope>
    <source>
        <strain evidence="2">Kansas strain/isolate</strain>
        <tissue evidence="2">Salivary glands</tissue>
    </source>
</reference>
<keyword evidence="1" id="KW-0812">Transmembrane</keyword>
<name>A0A2R5LHW2_9ACAR</name>
<dbReference type="EMBL" id="GGLE01004781">
    <property type="protein sequence ID" value="MBY08907.1"/>
    <property type="molecule type" value="Transcribed_RNA"/>
</dbReference>
<keyword evidence="1" id="KW-0472">Membrane</keyword>
<proteinExistence type="predicted"/>
<organism evidence="2">
    <name type="scientific">Ornithodoros turicata</name>
    <dbReference type="NCBI Taxonomy" id="34597"/>
    <lineage>
        <taxon>Eukaryota</taxon>
        <taxon>Metazoa</taxon>
        <taxon>Ecdysozoa</taxon>
        <taxon>Arthropoda</taxon>
        <taxon>Chelicerata</taxon>
        <taxon>Arachnida</taxon>
        <taxon>Acari</taxon>
        <taxon>Parasitiformes</taxon>
        <taxon>Ixodida</taxon>
        <taxon>Ixodoidea</taxon>
        <taxon>Argasidae</taxon>
        <taxon>Ornithodorinae</taxon>
        <taxon>Ornithodoros</taxon>
    </lineage>
</organism>
<feature type="transmembrane region" description="Helical" evidence="1">
    <location>
        <begin position="7"/>
        <end position="25"/>
    </location>
</feature>
<dbReference type="PANTHER" id="PTHR13568:SF4">
    <property type="entry name" value="TRANSMEMBRANE PROTEIN 60"/>
    <property type="match status" value="1"/>
</dbReference>
<sequence>MAVLHKVLLTWFLFTIFFILLALRLDEKTEWNWFLVFVPMWLFDVKLMLYIAVQLLSICRRRHDTPPTIRRKVWCLFCLLLKTAFQLGVCIRLQYTAKIPWVFVALPLWIMLLSISVNILMHLIAQR</sequence>
<evidence type="ECO:0000256" key="1">
    <source>
        <dbReference type="SAM" id="Phobius"/>
    </source>
</evidence>
<dbReference type="Pfam" id="PF10269">
    <property type="entry name" value="Tmemb_185A"/>
    <property type="match status" value="1"/>
</dbReference>
<evidence type="ECO:0000313" key="2">
    <source>
        <dbReference type="EMBL" id="MBY08907.1"/>
    </source>
</evidence>
<accession>A0A2R5LHW2</accession>
<feature type="transmembrane region" description="Helical" evidence="1">
    <location>
        <begin position="31"/>
        <end position="53"/>
    </location>
</feature>
<keyword evidence="1" id="KW-1133">Transmembrane helix</keyword>
<dbReference type="AlphaFoldDB" id="A0A2R5LHW2"/>
<dbReference type="PANTHER" id="PTHR13568">
    <property type="entry name" value="FAM11A, B PROTEIN"/>
    <property type="match status" value="1"/>
</dbReference>
<protein>
    <submittedName>
        <fullName evidence="2">Putative membrane protein</fullName>
    </submittedName>
</protein>
<feature type="transmembrane region" description="Helical" evidence="1">
    <location>
        <begin position="73"/>
        <end position="95"/>
    </location>
</feature>
<feature type="transmembrane region" description="Helical" evidence="1">
    <location>
        <begin position="101"/>
        <end position="125"/>
    </location>
</feature>
<dbReference type="InterPro" id="IPR019396">
    <property type="entry name" value="TM_Fragile-X-F-assoc"/>
</dbReference>